<evidence type="ECO:0000256" key="5">
    <source>
        <dbReference type="ARBA" id="ARBA00022737"/>
    </source>
</evidence>
<protein>
    <submittedName>
        <fullName evidence="14">CBS domain containing-hemolysin-like protein</fullName>
    </submittedName>
</protein>
<keyword evidence="5" id="KW-0677">Repeat</keyword>
<dbReference type="CDD" id="cd04590">
    <property type="entry name" value="CBS_pair_CorC_HlyC_assoc"/>
    <property type="match status" value="1"/>
</dbReference>
<evidence type="ECO:0000256" key="9">
    <source>
        <dbReference type="PROSITE-ProRule" id="PRU00703"/>
    </source>
</evidence>
<accession>A0ABU1ZYG1</accession>
<evidence type="ECO:0000256" key="10">
    <source>
        <dbReference type="PROSITE-ProRule" id="PRU01193"/>
    </source>
</evidence>
<dbReference type="SUPFAM" id="SSF54631">
    <property type="entry name" value="CBS-domain pair"/>
    <property type="match status" value="1"/>
</dbReference>
<dbReference type="Pfam" id="PF00571">
    <property type="entry name" value="CBS"/>
    <property type="match status" value="2"/>
</dbReference>
<comment type="similarity">
    <text evidence="2">Belongs to the UPF0053 family.</text>
</comment>
<dbReference type="InterPro" id="IPR016169">
    <property type="entry name" value="FAD-bd_PCMH_sub2"/>
</dbReference>
<dbReference type="Proteomes" id="UP001180840">
    <property type="component" value="Unassembled WGS sequence"/>
</dbReference>
<dbReference type="Gene3D" id="3.10.580.10">
    <property type="entry name" value="CBS-domain"/>
    <property type="match status" value="1"/>
</dbReference>
<keyword evidence="3" id="KW-1003">Cell membrane</keyword>
<evidence type="ECO:0000259" key="12">
    <source>
        <dbReference type="PROSITE" id="PS51371"/>
    </source>
</evidence>
<sequence length="465" mass="50512">MLEAILTLLLGVAVIGLIIAWNGFHVAQEFAYMSVDRNELRAAARAGDKRADMALKVTNRTSFMLSGAQLGITVSGLLIGFITGPLIGEALGDVFAGFDVPRSVSVGVGTVVALAVTTLVQMLFGELFPKNYTLAAPMTSALALARPTLIYLKLTGWLIAFFDWASNTLLKAFGIEPVEDVDSSTDRDDLSRVIESSHDSGDIDENTYLVLDRMLDFRDQDVDHAMIPRSRVAVLEPTVSVARARELMHQSHTRYPVIGEDHVPVGVIHLLDVLDPALDPAAPVSAVMKEPVIVPELMALPDAVHEIRDADDKIACVIDEYGGFVGIVTLEDLGEEVLGDITDRYEPADTEEIHATAAAEWLADGDTPLDEVIRAVGYDLPDGEYETLAGLLMNEAGGLIDEGETVTVALEALPEDYVDGDVNDLPQRQLRAEVLEVERNVPSEIRLTLIAPDHSDNRTHQEEEN</sequence>
<dbReference type="InterPro" id="IPR051676">
    <property type="entry name" value="UPF0053_domain"/>
</dbReference>
<evidence type="ECO:0000256" key="11">
    <source>
        <dbReference type="SAM" id="Phobius"/>
    </source>
</evidence>
<keyword evidence="15" id="KW-1185">Reference proteome</keyword>
<reference evidence="14" key="1">
    <citation type="submission" date="2023-07" db="EMBL/GenBank/DDBJ databases">
        <title>Sequencing the genomes of 1000 actinobacteria strains.</title>
        <authorList>
            <person name="Klenk H.-P."/>
        </authorList>
    </citation>
    <scope>NUCLEOTIDE SEQUENCE</scope>
    <source>
        <strain evidence="14">DSM 107476</strain>
    </source>
</reference>
<dbReference type="SMART" id="SM00116">
    <property type="entry name" value="CBS"/>
    <property type="match status" value="2"/>
</dbReference>
<dbReference type="InterPro" id="IPR046342">
    <property type="entry name" value="CBS_dom_sf"/>
</dbReference>
<evidence type="ECO:0000256" key="7">
    <source>
        <dbReference type="ARBA" id="ARBA00023122"/>
    </source>
</evidence>
<keyword evidence="8 10" id="KW-0472">Membrane</keyword>
<dbReference type="PROSITE" id="PS51371">
    <property type="entry name" value="CBS"/>
    <property type="match status" value="2"/>
</dbReference>
<feature type="transmembrane region" description="Helical" evidence="11">
    <location>
        <begin position="63"/>
        <end position="84"/>
    </location>
</feature>
<dbReference type="InterPro" id="IPR002550">
    <property type="entry name" value="CNNM"/>
</dbReference>
<name>A0ABU1ZYG1_9CORY</name>
<organism evidence="14 15">
    <name type="scientific">Corynebacterium guangdongense</name>
    <dbReference type="NCBI Taxonomy" id="1783348"/>
    <lineage>
        <taxon>Bacteria</taxon>
        <taxon>Bacillati</taxon>
        <taxon>Actinomycetota</taxon>
        <taxon>Actinomycetes</taxon>
        <taxon>Mycobacteriales</taxon>
        <taxon>Corynebacteriaceae</taxon>
        <taxon>Corynebacterium</taxon>
    </lineage>
</organism>
<dbReference type="InterPro" id="IPR005170">
    <property type="entry name" value="Transptr-assoc_dom"/>
</dbReference>
<evidence type="ECO:0000256" key="3">
    <source>
        <dbReference type="ARBA" id="ARBA00022475"/>
    </source>
</evidence>
<dbReference type="InterPro" id="IPR000644">
    <property type="entry name" value="CBS_dom"/>
</dbReference>
<dbReference type="PANTHER" id="PTHR43099:SF6">
    <property type="entry name" value="UPF0053 PROTEIN RV1842C"/>
    <property type="match status" value="1"/>
</dbReference>
<keyword evidence="4 10" id="KW-0812">Transmembrane</keyword>
<dbReference type="SUPFAM" id="SSF56176">
    <property type="entry name" value="FAD-binding/transporter-associated domain-like"/>
    <property type="match status" value="1"/>
</dbReference>
<dbReference type="InterPro" id="IPR044751">
    <property type="entry name" value="Ion_transp-like_CBS"/>
</dbReference>
<keyword evidence="6 10" id="KW-1133">Transmembrane helix</keyword>
<feature type="transmembrane region" description="Helical" evidence="11">
    <location>
        <begin position="6"/>
        <end position="24"/>
    </location>
</feature>
<dbReference type="EMBL" id="JAVDXZ010000001">
    <property type="protein sequence ID" value="MDR7329978.1"/>
    <property type="molecule type" value="Genomic_DNA"/>
</dbReference>
<gene>
    <name evidence="14" type="ORF">J2S39_001654</name>
</gene>
<comment type="subcellular location">
    <subcellularLocation>
        <location evidence="1">Cell membrane</location>
        <topology evidence="1">Multi-pass membrane protein</topology>
    </subcellularLocation>
</comment>
<feature type="domain" description="CBS" evidence="12">
    <location>
        <begin position="226"/>
        <end position="284"/>
    </location>
</feature>
<evidence type="ECO:0000256" key="2">
    <source>
        <dbReference type="ARBA" id="ARBA00006337"/>
    </source>
</evidence>
<evidence type="ECO:0000313" key="14">
    <source>
        <dbReference type="EMBL" id="MDR7329978.1"/>
    </source>
</evidence>
<dbReference type="PANTHER" id="PTHR43099">
    <property type="entry name" value="UPF0053 PROTEIN YRKA"/>
    <property type="match status" value="1"/>
</dbReference>
<feature type="domain" description="CBS" evidence="12">
    <location>
        <begin position="287"/>
        <end position="344"/>
    </location>
</feature>
<dbReference type="InterPro" id="IPR036318">
    <property type="entry name" value="FAD-bd_PCMH-like_sf"/>
</dbReference>
<comment type="caution">
    <text evidence="14">The sequence shown here is derived from an EMBL/GenBank/DDBJ whole genome shotgun (WGS) entry which is preliminary data.</text>
</comment>
<evidence type="ECO:0000256" key="4">
    <source>
        <dbReference type="ARBA" id="ARBA00022692"/>
    </source>
</evidence>
<evidence type="ECO:0000256" key="1">
    <source>
        <dbReference type="ARBA" id="ARBA00004651"/>
    </source>
</evidence>
<dbReference type="PROSITE" id="PS51846">
    <property type="entry name" value="CNNM"/>
    <property type="match status" value="1"/>
</dbReference>
<evidence type="ECO:0000259" key="13">
    <source>
        <dbReference type="PROSITE" id="PS51846"/>
    </source>
</evidence>
<keyword evidence="7 9" id="KW-0129">CBS domain</keyword>
<feature type="transmembrane region" description="Helical" evidence="11">
    <location>
        <begin position="104"/>
        <end position="124"/>
    </location>
</feature>
<dbReference type="Pfam" id="PF01595">
    <property type="entry name" value="CNNM"/>
    <property type="match status" value="1"/>
</dbReference>
<evidence type="ECO:0000256" key="8">
    <source>
        <dbReference type="ARBA" id="ARBA00023136"/>
    </source>
</evidence>
<dbReference type="Gene3D" id="3.30.465.10">
    <property type="match status" value="1"/>
</dbReference>
<proteinExistence type="inferred from homology"/>
<feature type="domain" description="CNNM transmembrane" evidence="13">
    <location>
        <begin position="4"/>
        <end position="207"/>
    </location>
</feature>
<dbReference type="SMART" id="SM01091">
    <property type="entry name" value="CorC_HlyC"/>
    <property type="match status" value="1"/>
</dbReference>
<evidence type="ECO:0000313" key="15">
    <source>
        <dbReference type="Proteomes" id="UP001180840"/>
    </source>
</evidence>
<dbReference type="Pfam" id="PF03471">
    <property type="entry name" value="CorC_HlyC"/>
    <property type="match status" value="1"/>
</dbReference>
<evidence type="ECO:0000256" key="6">
    <source>
        <dbReference type="ARBA" id="ARBA00022989"/>
    </source>
</evidence>
<dbReference type="RefSeq" id="WP_290195250.1">
    <property type="nucleotide sequence ID" value="NZ_CP047654.1"/>
</dbReference>